<reference evidence="2" key="1">
    <citation type="journal article" date="2019" name="Int. J. Syst. Evol. Microbiol.">
        <title>The Global Catalogue of Microorganisms (GCM) 10K type strain sequencing project: providing services to taxonomists for standard genome sequencing and annotation.</title>
        <authorList>
            <consortium name="The Broad Institute Genomics Platform"/>
            <consortium name="The Broad Institute Genome Sequencing Center for Infectious Disease"/>
            <person name="Wu L."/>
            <person name="Ma J."/>
        </authorList>
    </citation>
    <scope>NUCLEOTIDE SEQUENCE [LARGE SCALE GENOMIC DNA]</scope>
    <source>
        <strain evidence="2">PCU 266</strain>
    </source>
</reference>
<protein>
    <submittedName>
        <fullName evidence="1">Uncharacterized protein</fullName>
    </submittedName>
</protein>
<accession>A0ABW0AQ45</accession>
<dbReference type="RefSeq" id="WP_344480082.1">
    <property type="nucleotide sequence ID" value="NZ_BAAASB010000014.1"/>
</dbReference>
<proteinExistence type="predicted"/>
<comment type="caution">
    <text evidence="1">The sequence shown here is derived from an EMBL/GenBank/DDBJ whole genome shotgun (WGS) entry which is preliminary data.</text>
</comment>
<sequence>MTSFTVGLAIREKSMEPEPFWSLPLAGGSVRVPSAPAGIRARLSPEGLSAFEDRLARTPGQHLVFVVLEAAVPPAARQQDPDTVARLLDGDFTGVTDETGEQVHLPDIEGDSPVWFIPYTGQGTVEVPATIAGVHARLEGDRRAEFDAEVASTPAHLLHFTILQYATPDAVTAETDAVVAQLRANTPTARGGHGDEAVA</sequence>
<evidence type="ECO:0000313" key="2">
    <source>
        <dbReference type="Proteomes" id="UP001596160"/>
    </source>
</evidence>
<name>A0ABW0AQ45_9ACTN</name>
<evidence type="ECO:0000313" key="1">
    <source>
        <dbReference type="EMBL" id="MFC5154172.1"/>
    </source>
</evidence>
<keyword evidence="2" id="KW-1185">Reference proteome</keyword>
<gene>
    <name evidence="1" type="ORF">ACFPRH_20770</name>
</gene>
<organism evidence="1 2">
    <name type="scientific">Streptomyces amakusaensis</name>
    <dbReference type="NCBI Taxonomy" id="67271"/>
    <lineage>
        <taxon>Bacteria</taxon>
        <taxon>Bacillati</taxon>
        <taxon>Actinomycetota</taxon>
        <taxon>Actinomycetes</taxon>
        <taxon>Kitasatosporales</taxon>
        <taxon>Streptomycetaceae</taxon>
        <taxon>Streptomyces</taxon>
    </lineage>
</organism>
<dbReference type="Proteomes" id="UP001596160">
    <property type="component" value="Unassembled WGS sequence"/>
</dbReference>
<dbReference type="EMBL" id="JBHSKP010000013">
    <property type="protein sequence ID" value="MFC5154172.1"/>
    <property type="molecule type" value="Genomic_DNA"/>
</dbReference>